<dbReference type="RefSeq" id="WP_267979718.1">
    <property type="nucleotide sequence ID" value="NZ_JAPQKF010000001.1"/>
</dbReference>
<evidence type="ECO:0000313" key="2">
    <source>
        <dbReference type="Proteomes" id="UP001168524"/>
    </source>
</evidence>
<proteinExistence type="predicted"/>
<dbReference type="EMBL" id="JAUDZE010000001">
    <property type="protein sequence ID" value="MDN0013489.1"/>
    <property type="molecule type" value="Genomic_DNA"/>
</dbReference>
<protein>
    <submittedName>
        <fullName evidence="1">Uncharacterized protein</fullName>
    </submittedName>
</protein>
<gene>
    <name evidence="1" type="ORF">QTA56_04425</name>
</gene>
<reference evidence="1" key="1">
    <citation type="submission" date="2023-06" db="EMBL/GenBank/DDBJ databases">
        <title>Two novel species of Acinetobacter isolated from motorbike repairing workshop in Vietnam.</title>
        <authorList>
            <person name="Le N.T.T."/>
        </authorList>
    </citation>
    <scope>NUCLEOTIDE SEQUENCE</scope>
    <source>
        <strain evidence="1">VNH17</strain>
    </source>
</reference>
<evidence type="ECO:0000313" key="1">
    <source>
        <dbReference type="EMBL" id="MDN0013489.1"/>
    </source>
</evidence>
<comment type="caution">
    <text evidence="1">The sequence shown here is derived from an EMBL/GenBank/DDBJ whole genome shotgun (WGS) entry which is preliminary data.</text>
</comment>
<sequence>MERLNCFNTYMSKDSSHEDQLTRAYLILLKYSFHVFSSFINYVEQENNNEYNINLLNLLNDIDWNFETQKGNPSIETNFLGSILITDEKPTSNFTVQSTKRNARYDGLISFGSQLTLIIENKPNSDHIWFSQLNPSKENLAEETKVLQKPIILEWKKIIKNLNTLLTFETLNGPEKMMINDFLNYIDHNFPKLNPYDSFKLCKSSHKLLERRIFNILKEIAIDENMVKYHNGWGYYIETPSNLHSIQKIGLILDQDSKGWDINLSLYFGDTQSQAKSFYSKNPDFSKVTNSKWSDHPNFHFGFMTSNLVWFKTPKNQLDSKSYIQFWKENKNLIRQHARSEIHDLVSYLVNEKIIIIDENKQTELNNEFFGTKRQTLNICPGFGIISTLDSVYCEKNDNDTYLLKDITQRIQQGLSIINYDVTSFIKAQYLV</sequence>
<dbReference type="Proteomes" id="UP001168524">
    <property type="component" value="Unassembled WGS sequence"/>
</dbReference>
<organism evidence="1 2">
    <name type="scientific">Acinetobacter thutiue</name>
    <dbReference type="NCBI Taxonomy" id="2998078"/>
    <lineage>
        <taxon>Bacteria</taxon>
        <taxon>Pseudomonadati</taxon>
        <taxon>Pseudomonadota</taxon>
        <taxon>Gammaproteobacteria</taxon>
        <taxon>Moraxellales</taxon>
        <taxon>Moraxellaceae</taxon>
        <taxon>Acinetobacter</taxon>
    </lineage>
</organism>
<name>A0ABT7WLN0_9GAMM</name>
<keyword evidence="2" id="KW-1185">Reference proteome</keyword>
<accession>A0ABT7WLN0</accession>